<comment type="subunit">
    <text evidence="6">Heterooligomer composed of large and small subunits.</text>
</comment>
<keyword evidence="5 6" id="KW-0269">Exonuclease</keyword>
<dbReference type="Gene3D" id="1.10.287.1040">
    <property type="entry name" value="Exonuclease VII, small subunit"/>
    <property type="match status" value="1"/>
</dbReference>
<dbReference type="PANTHER" id="PTHR34137:SF1">
    <property type="entry name" value="EXODEOXYRIBONUCLEASE 7 SMALL SUBUNIT"/>
    <property type="match status" value="1"/>
</dbReference>
<organism evidence="7 8">
    <name type="scientific">Succinivibrio faecicola</name>
    <dbReference type="NCBI Taxonomy" id="2820300"/>
    <lineage>
        <taxon>Bacteria</taxon>
        <taxon>Pseudomonadati</taxon>
        <taxon>Pseudomonadota</taxon>
        <taxon>Gammaproteobacteria</taxon>
        <taxon>Aeromonadales</taxon>
        <taxon>Succinivibrionaceae</taxon>
        <taxon>Succinivibrio</taxon>
    </lineage>
</organism>
<evidence type="ECO:0000256" key="2">
    <source>
        <dbReference type="ARBA" id="ARBA00022490"/>
    </source>
</evidence>
<keyword evidence="3 6" id="KW-0540">Nuclease</keyword>
<protein>
    <recommendedName>
        <fullName evidence="6">Exodeoxyribonuclease 7 small subunit</fullName>
        <ecNumber evidence="6">3.1.11.6</ecNumber>
    </recommendedName>
    <alternativeName>
        <fullName evidence="6">Exodeoxyribonuclease VII small subunit</fullName>
        <shortName evidence="6">Exonuclease VII small subunit</shortName>
    </alternativeName>
</protein>
<evidence type="ECO:0000256" key="4">
    <source>
        <dbReference type="ARBA" id="ARBA00022801"/>
    </source>
</evidence>
<keyword evidence="2 6" id="KW-0963">Cytoplasm</keyword>
<evidence type="ECO:0000313" key="8">
    <source>
        <dbReference type="Proteomes" id="UP000731465"/>
    </source>
</evidence>
<comment type="caution">
    <text evidence="7">The sequence shown here is derived from an EMBL/GenBank/DDBJ whole genome shotgun (WGS) entry which is preliminary data.</text>
</comment>
<dbReference type="Pfam" id="PF02609">
    <property type="entry name" value="Exonuc_VII_S"/>
    <property type="match status" value="1"/>
</dbReference>
<dbReference type="GO" id="GO:0008855">
    <property type="term" value="F:exodeoxyribonuclease VII activity"/>
    <property type="evidence" value="ECO:0007669"/>
    <property type="project" value="UniProtKB-EC"/>
</dbReference>
<comment type="similarity">
    <text evidence="1 6">Belongs to the XseB family.</text>
</comment>
<dbReference type="InterPro" id="IPR003761">
    <property type="entry name" value="Exonuc_VII_S"/>
</dbReference>
<dbReference type="SUPFAM" id="SSF116842">
    <property type="entry name" value="XseB-like"/>
    <property type="match status" value="1"/>
</dbReference>
<sequence length="73" mass="8174">MVDNNMTSLEQRLAALEDLTKKLEDGQLPIDQAIELYSKGMELAVSCKKSLEELSGKIEVVRENAQKVLNKEP</sequence>
<dbReference type="PIRSF" id="PIRSF006488">
    <property type="entry name" value="Exonuc_VII_S"/>
    <property type="match status" value="1"/>
</dbReference>
<dbReference type="HAMAP" id="MF_00337">
    <property type="entry name" value="Exonuc_7_S"/>
    <property type="match status" value="1"/>
</dbReference>
<dbReference type="NCBIfam" id="TIGR01280">
    <property type="entry name" value="xseB"/>
    <property type="match status" value="1"/>
</dbReference>
<comment type="function">
    <text evidence="6">Bidirectionally degrades single-stranded DNA into large acid-insoluble oligonucleotides, which are then degraded further into small acid-soluble oligonucleotides.</text>
</comment>
<reference evidence="7 8" key="1">
    <citation type="submission" date="2021-03" db="EMBL/GenBank/DDBJ databases">
        <title>Succinivibrio sp. nov. isolated from feces of cow.</title>
        <authorList>
            <person name="Choi J.-Y."/>
        </authorList>
    </citation>
    <scope>NUCLEOTIDE SEQUENCE [LARGE SCALE GENOMIC DNA]</scope>
    <source>
        <strain evidence="7 8">AGMB01872</strain>
    </source>
</reference>
<evidence type="ECO:0000256" key="6">
    <source>
        <dbReference type="HAMAP-Rule" id="MF_00337"/>
    </source>
</evidence>
<dbReference type="PANTHER" id="PTHR34137">
    <property type="entry name" value="EXODEOXYRIBONUCLEASE 7 SMALL SUBUNIT"/>
    <property type="match status" value="1"/>
</dbReference>
<comment type="catalytic activity">
    <reaction evidence="6">
        <text>Exonucleolytic cleavage in either 5'- to 3'- or 3'- to 5'-direction to yield nucleoside 5'-phosphates.</text>
        <dbReference type="EC" id="3.1.11.6"/>
    </reaction>
</comment>
<dbReference type="Proteomes" id="UP000731465">
    <property type="component" value="Unassembled WGS sequence"/>
</dbReference>
<dbReference type="EC" id="3.1.11.6" evidence="6"/>
<gene>
    <name evidence="6 7" type="primary">xseB</name>
    <name evidence="7" type="ORF">J5V48_02335</name>
</gene>
<dbReference type="InterPro" id="IPR037004">
    <property type="entry name" value="Exonuc_VII_ssu_sf"/>
</dbReference>
<comment type="subcellular location">
    <subcellularLocation>
        <location evidence="6">Cytoplasm</location>
    </subcellularLocation>
</comment>
<dbReference type="EMBL" id="JAGFNY010000004">
    <property type="protein sequence ID" value="MBW7569726.1"/>
    <property type="molecule type" value="Genomic_DNA"/>
</dbReference>
<accession>A0ABS7DEJ7</accession>
<keyword evidence="8" id="KW-1185">Reference proteome</keyword>
<evidence type="ECO:0000256" key="5">
    <source>
        <dbReference type="ARBA" id="ARBA00022839"/>
    </source>
</evidence>
<proteinExistence type="inferred from homology"/>
<evidence type="ECO:0000256" key="1">
    <source>
        <dbReference type="ARBA" id="ARBA00009998"/>
    </source>
</evidence>
<name>A0ABS7DEJ7_9GAMM</name>
<evidence type="ECO:0000313" key="7">
    <source>
        <dbReference type="EMBL" id="MBW7569726.1"/>
    </source>
</evidence>
<keyword evidence="4 6" id="KW-0378">Hydrolase</keyword>
<dbReference type="RefSeq" id="WP_219936692.1">
    <property type="nucleotide sequence ID" value="NZ_JAGFNY010000004.1"/>
</dbReference>
<evidence type="ECO:0000256" key="3">
    <source>
        <dbReference type="ARBA" id="ARBA00022722"/>
    </source>
</evidence>